<evidence type="ECO:0000313" key="2">
    <source>
        <dbReference type="EMBL" id="KRO32848.1"/>
    </source>
</evidence>
<name>A0A0R2P7M0_9ACTN</name>
<dbReference type="EMBL" id="LIAX01000089">
    <property type="protein sequence ID" value="KRO32848.1"/>
    <property type="molecule type" value="Genomic_DNA"/>
</dbReference>
<dbReference type="InterPro" id="IPR008136">
    <property type="entry name" value="CinA_C"/>
</dbReference>
<dbReference type="SUPFAM" id="SSF142433">
    <property type="entry name" value="CinA-like"/>
    <property type="match status" value="1"/>
</dbReference>
<dbReference type="InterPro" id="IPR036653">
    <property type="entry name" value="CinA-like_C"/>
</dbReference>
<proteinExistence type="predicted"/>
<feature type="domain" description="CinA C-terminal" evidence="1">
    <location>
        <begin position="3"/>
        <end position="153"/>
    </location>
</feature>
<dbReference type="AlphaFoldDB" id="A0A0R2P7M0"/>
<comment type="caution">
    <text evidence="2">The sequence shown here is derived from an EMBL/GenBank/DDBJ whole genome shotgun (WGS) entry which is preliminary data.</text>
</comment>
<organism evidence="2 3">
    <name type="scientific">Actinobacteria bacterium BACL2 MAG-121220-bin52</name>
    <dbReference type="NCBI Taxonomy" id="1655573"/>
    <lineage>
        <taxon>Bacteria</taxon>
        <taxon>Bacillati</taxon>
        <taxon>Actinomycetota</taxon>
        <taxon>Actinomycetes</taxon>
        <taxon>Actinomycetes incertae sedis</taxon>
        <taxon>ac1 cluster</taxon>
    </lineage>
</organism>
<sequence>MSDLAAKVIDLLRERSESISCAESITGGALTSALVSISGASDVLLGSIVAYSKEMKINQLGLSAELIDEKGLVSKEVALEMAKGARQKLGSSWAISSTGSAGPRALDGSSPGEIWIAIVGPDRQESVKLSLNGARQEVINGAVESALTLLERILRA</sequence>
<protein>
    <recommendedName>
        <fullName evidence="1">CinA C-terminal domain-containing protein</fullName>
    </recommendedName>
</protein>
<accession>A0A0R2P7M0</accession>
<gene>
    <name evidence="2" type="ORF">ABR65_03340</name>
</gene>
<evidence type="ECO:0000259" key="1">
    <source>
        <dbReference type="Pfam" id="PF02464"/>
    </source>
</evidence>
<dbReference type="Pfam" id="PF02464">
    <property type="entry name" value="CinA"/>
    <property type="match status" value="1"/>
</dbReference>
<dbReference type="Proteomes" id="UP000054017">
    <property type="component" value="Unassembled WGS sequence"/>
</dbReference>
<dbReference type="NCBIfam" id="TIGR00199">
    <property type="entry name" value="PncC_domain"/>
    <property type="match status" value="1"/>
</dbReference>
<evidence type="ECO:0000313" key="3">
    <source>
        <dbReference type="Proteomes" id="UP000054017"/>
    </source>
</evidence>
<reference evidence="2 3" key="1">
    <citation type="submission" date="2015-10" db="EMBL/GenBank/DDBJ databases">
        <title>Metagenome-Assembled Genomes uncover a global brackish microbiome.</title>
        <authorList>
            <person name="Hugerth L.W."/>
            <person name="Larsson J."/>
            <person name="Alneberg J."/>
            <person name="Lindh M.V."/>
            <person name="Legrand C."/>
            <person name="Pinhassi J."/>
            <person name="Andersson A.F."/>
        </authorList>
    </citation>
    <scope>NUCLEOTIDE SEQUENCE [LARGE SCALE GENOMIC DNA]</scope>
    <source>
        <strain evidence="2">BACL2 MAG-121220-bin52</strain>
    </source>
</reference>
<dbReference type="Gene3D" id="3.90.950.20">
    <property type="entry name" value="CinA-like"/>
    <property type="match status" value="1"/>
</dbReference>